<dbReference type="SUPFAM" id="SSF56281">
    <property type="entry name" value="Metallo-hydrolase/oxidoreductase"/>
    <property type="match status" value="1"/>
</dbReference>
<dbReference type="Gene3D" id="3.60.15.10">
    <property type="entry name" value="Ribonuclease Z/Hydroxyacylglutathione hydrolase-like"/>
    <property type="match status" value="1"/>
</dbReference>
<dbReference type="OrthoDB" id="9781189at2"/>
<evidence type="ECO:0000313" key="3">
    <source>
        <dbReference type="Proteomes" id="UP000010433"/>
    </source>
</evidence>
<dbReference type="InterPro" id="IPR001279">
    <property type="entry name" value="Metallo-B-lactamas"/>
</dbReference>
<organism evidence="2 3">
    <name type="scientific">Hoylesella saccharolytica F0055</name>
    <dbReference type="NCBI Taxonomy" id="1127699"/>
    <lineage>
        <taxon>Bacteria</taxon>
        <taxon>Pseudomonadati</taxon>
        <taxon>Bacteroidota</taxon>
        <taxon>Bacteroidia</taxon>
        <taxon>Bacteroidales</taxon>
        <taxon>Prevotellaceae</taxon>
        <taxon>Hoylesella</taxon>
    </lineage>
</organism>
<feature type="domain" description="Metallo-beta-lactamase" evidence="1">
    <location>
        <begin position="34"/>
        <end position="226"/>
    </location>
</feature>
<dbReference type="InterPro" id="IPR036866">
    <property type="entry name" value="RibonucZ/Hydroxyglut_hydro"/>
</dbReference>
<reference evidence="2 3" key="1">
    <citation type="submission" date="2012-05" db="EMBL/GenBank/DDBJ databases">
        <authorList>
            <person name="Weinstock G."/>
            <person name="Sodergren E."/>
            <person name="Lobos E.A."/>
            <person name="Fulton L."/>
            <person name="Fulton R."/>
            <person name="Courtney L."/>
            <person name="Fronick C."/>
            <person name="O'Laughlin M."/>
            <person name="Godfrey J."/>
            <person name="Wilson R.M."/>
            <person name="Miner T."/>
            <person name="Farmer C."/>
            <person name="Delehaunty K."/>
            <person name="Cordes M."/>
            <person name="Minx P."/>
            <person name="Tomlinson C."/>
            <person name="Chen J."/>
            <person name="Wollam A."/>
            <person name="Pepin K.H."/>
            <person name="Bhonagiri V."/>
            <person name="Zhang X."/>
            <person name="Suruliraj S."/>
            <person name="Warren W."/>
            <person name="Mitreva M."/>
            <person name="Mardis E.R."/>
            <person name="Wilson R.K."/>
        </authorList>
    </citation>
    <scope>NUCLEOTIDE SEQUENCE [LARGE SCALE GENOMIC DNA]</scope>
    <source>
        <strain evidence="2 3">F0055</strain>
    </source>
</reference>
<dbReference type="Pfam" id="PF12706">
    <property type="entry name" value="Lactamase_B_2"/>
    <property type="match status" value="1"/>
</dbReference>
<dbReference type="STRING" id="1127699.HMPREF9151_01477"/>
<accession>L1N8Z6</accession>
<keyword evidence="3" id="KW-1185">Reference proteome</keyword>
<gene>
    <name evidence="2" type="ORF">HMPREF9151_01477</name>
</gene>
<dbReference type="RefSeq" id="WP_009162787.1">
    <property type="nucleotide sequence ID" value="NZ_KB291002.1"/>
</dbReference>
<dbReference type="SMART" id="SM00849">
    <property type="entry name" value="Lactamase_B"/>
    <property type="match status" value="1"/>
</dbReference>
<dbReference type="PANTHER" id="PTHR42663">
    <property type="entry name" value="HYDROLASE C777.06C-RELATED-RELATED"/>
    <property type="match status" value="1"/>
</dbReference>
<comment type="caution">
    <text evidence="2">The sequence shown here is derived from an EMBL/GenBank/DDBJ whole genome shotgun (WGS) entry which is preliminary data.</text>
</comment>
<sequence>MILTLLGTGTSGGVPVLGCQCEVCRSTNPMDNRSRCAALVETENHRVLIDCGPDIRQQLLRVPFKKIDAVLLTHIHYDHVAGIDDLRPYCKFGDIDLYGNRDTVAGLKHNMPYCFTDKLYPGVPLLKLHAIRPHQQLKFGDIDVVPIEVLHGDLPILGYRFGKLAYITDMKSISHQELTHLTGIEILIVNALRFNKSHHSHQLVDDAVKFAQKIGAKRTIFIHVTHDIGFHDSANARLLKGFEFGYDGMQVEWDG</sequence>
<dbReference type="EMBL" id="AMEP01000095">
    <property type="protein sequence ID" value="EKX99837.1"/>
    <property type="molecule type" value="Genomic_DNA"/>
</dbReference>
<dbReference type="CDD" id="cd16279">
    <property type="entry name" value="metallo-hydrolase-like_MBL-fold"/>
    <property type="match status" value="1"/>
</dbReference>
<evidence type="ECO:0000259" key="1">
    <source>
        <dbReference type="SMART" id="SM00849"/>
    </source>
</evidence>
<dbReference type="PANTHER" id="PTHR42663:SF6">
    <property type="entry name" value="HYDROLASE C777.06C-RELATED"/>
    <property type="match status" value="1"/>
</dbReference>
<dbReference type="AlphaFoldDB" id="L1N8Z6"/>
<name>L1N8Z6_9BACT</name>
<evidence type="ECO:0000313" key="2">
    <source>
        <dbReference type="EMBL" id="EKX99837.1"/>
    </source>
</evidence>
<proteinExistence type="predicted"/>
<protein>
    <submittedName>
        <fullName evidence="2">Metallo-beta-lactamase domain protein</fullName>
    </submittedName>
</protein>
<dbReference type="HOGENOM" id="CLU_044538_2_1_10"/>
<dbReference type="Proteomes" id="UP000010433">
    <property type="component" value="Unassembled WGS sequence"/>
</dbReference>
<dbReference type="PATRIC" id="fig|1127699.3.peg.1360"/>